<feature type="compositionally biased region" description="Polar residues" evidence="2">
    <location>
        <begin position="713"/>
        <end position="728"/>
    </location>
</feature>
<feature type="region of interest" description="Disordered" evidence="2">
    <location>
        <begin position="710"/>
        <end position="738"/>
    </location>
</feature>
<dbReference type="Proteomes" id="UP001208935">
    <property type="component" value="Unassembled WGS sequence"/>
</dbReference>
<evidence type="ECO:0000256" key="1">
    <source>
        <dbReference type="ARBA" id="ARBA00022729"/>
    </source>
</evidence>
<comment type="caution">
    <text evidence="3">The sequence shown here is derived from an EMBL/GenBank/DDBJ whole genome shotgun (WGS) entry which is preliminary data.</text>
</comment>
<feature type="region of interest" description="Disordered" evidence="2">
    <location>
        <begin position="629"/>
        <end position="680"/>
    </location>
</feature>
<accession>A0ABT3KP76</accession>
<dbReference type="InterPro" id="IPR014755">
    <property type="entry name" value="Cu-Rt/internalin_Ig-like"/>
</dbReference>
<reference evidence="4" key="1">
    <citation type="submission" date="2023-07" db="EMBL/GenBank/DDBJ databases">
        <title>Verminephrobacter genomes.</title>
        <authorList>
            <person name="Lund M.B."/>
        </authorList>
    </citation>
    <scope>NUCLEOTIDE SEQUENCE [LARGE SCALE GENOMIC DNA]</scope>
    <source>
        <strain evidence="4">AtM5-05</strain>
    </source>
</reference>
<dbReference type="InterPro" id="IPR028059">
    <property type="entry name" value="SWM_rpt"/>
</dbReference>
<dbReference type="NCBIfam" id="TIGR02059">
    <property type="entry name" value="swm_rep_I"/>
    <property type="match status" value="6"/>
</dbReference>
<keyword evidence="1" id="KW-0732">Signal</keyword>
<proteinExistence type="predicted"/>
<evidence type="ECO:0000256" key="2">
    <source>
        <dbReference type="SAM" id="MobiDB-lite"/>
    </source>
</evidence>
<gene>
    <name evidence="3" type="ORF">D5039_02715</name>
</gene>
<name>A0ABT3KP76_9BURK</name>
<evidence type="ECO:0000313" key="4">
    <source>
        <dbReference type="Proteomes" id="UP001208935"/>
    </source>
</evidence>
<keyword evidence="4" id="KW-1185">Reference proteome</keyword>
<dbReference type="NCBIfam" id="NF041766">
    <property type="entry name" value="choice_anch_U"/>
    <property type="match status" value="1"/>
</dbReference>
<sequence length="853" mass="86758">MPGGDLNSHSTPSSTAFAVFVNDEPKAISSVDVIERWFNGYGLVTLYLDRPVAGGDTVTISYTKPKTGAVLQDTAGNAAANFSNQSVDNATRPAPVFISATVNGTELVLTYSKQSNLDEAALDGSAGFSVVSSPAGTAIAVNSARVNAATKTITLTLGRTVADGETVTVNYTKPGSGHVVQDKAGNDAANLSGERVTNLTDSTAPVFSSATVDRASLVLTYTERNSLDGAPLAGSAGFAVSSDTGPPITVTSASVDAKAKTVTLTLSRAVANGEAVTVNYTKPGSGNVVQDKDGNAAANLNGERVTNLTPDTTAPVFSSATVDGTQLVLTYTERNDLNGAPLAGSAGFTVRSDTGTPITVSSARVDAAAKTVTLTLDHAVANGETVTVSYTKPGSGNVVQDKKGNDAADFGKQSVTNLTPDSTAPVFSSATVDHASLVLTYTERNELNGAALDGSAGFAVVSHTTGKSIPVTSASVDAKSKTVTLTLGHAVADGEAVSVSYTKPGSGHVVQDKAGNDAADFRDQSVNNLTDSTAPVFSSAMVNGTHLVLSYTERNDLDGTPLDGSAGFAVSGAAGTAIPVSSVSVDAAAKTVTLTLGRAVANGEVLTVSYTKPTTPGHVVQDKAGNDAANFHDQSVNNLTPPPPPAPSHVASDADNDGVPNAQENQATGPAGVATGDGNADGIADSAQAAVGSINVTAVGGSSTSITLVADSQDGNVSPGNNDRITSLEQKDAPAESPQGLEMPIAQLRFEIELDTSGSSEKFSLYVDRETGVNGYWIKNNTDTWTNLASEPYGGKMATEDGRLRLDFSITDGGQFDMDGKADGVITAPGAAAYMPLSIVGLASDMAHTEFWL</sequence>
<dbReference type="Gene3D" id="2.60.40.1220">
    <property type="match status" value="5"/>
</dbReference>
<dbReference type="Pfam" id="PF13753">
    <property type="entry name" value="SWM_repeat"/>
    <property type="match status" value="6"/>
</dbReference>
<protein>
    <submittedName>
        <fullName evidence="3">Uncharacterized protein</fullName>
    </submittedName>
</protein>
<dbReference type="InterPro" id="IPR011801">
    <property type="entry name" value="Swm_rep_I_cyn"/>
</dbReference>
<dbReference type="EMBL" id="QZCW01000001">
    <property type="protein sequence ID" value="MCW5320126.1"/>
    <property type="molecule type" value="Genomic_DNA"/>
</dbReference>
<evidence type="ECO:0000313" key="3">
    <source>
        <dbReference type="EMBL" id="MCW5320126.1"/>
    </source>
</evidence>
<organism evidence="3 4">
    <name type="scientific">Verminephrobacter aporrectodeae subsp. tuberculatae</name>
    <dbReference type="NCBI Taxonomy" id="1110392"/>
    <lineage>
        <taxon>Bacteria</taxon>
        <taxon>Pseudomonadati</taxon>
        <taxon>Pseudomonadota</taxon>
        <taxon>Betaproteobacteria</taxon>
        <taxon>Burkholderiales</taxon>
        <taxon>Comamonadaceae</taxon>
        <taxon>Verminephrobacter</taxon>
    </lineage>
</organism>
<dbReference type="InterPro" id="IPR053784">
    <property type="entry name" value="Choice_anch_U_dom"/>
</dbReference>